<accession>A0ABN7ASI2</accession>
<feature type="transmembrane region" description="Helical" evidence="9">
    <location>
        <begin position="192"/>
        <end position="210"/>
    </location>
</feature>
<dbReference type="Proteomes" id="UP001307889">
    <property type="component" value="Chromosome 6"/>
</dbReference>
<evidence type="ECO:0000256" key="10">
    <source>
        <dbReference type="SAM" id="SignalP"/>
    </source>
</evidence>
<dbReference type="Pfam" id="PF10225">
    <property type="entry name" value="NEMP"/>
    <property type="match status" value="1"/>
</dbReference>
<keyword evidence="4 10" id="KW-0732">Signal</keyword>
<feature type="transmembrane region" description="Helical" evidence="9">
    <location>
        <begin position="135"/>
        <end position="152"/>
    </location>
</feature>
<keyword evidence="12" id="KW-1185">Reference proteome</keyword>
<evidence type="ECO:0000256" key="2">
    <source>
        <dbReference type="ARBA" id="ARBA00005748"/>
    </source>
</evidence>
<feature type="signal peptide" evidence="10">
    <location>
        <begin position="1"/>
        <end position="16"/>
    </location>
</feature>
<evidence type="ECO:0000313" key="11">
    <source>
        <dbReference type="EMBL" id="BES95170.1"/>
    </source>
</evidence>
<reference evidence="11 12" key="1">
    <citation type="submission" date="2023-09" db="EMBL/GenBank/DDBJ databases">
        <title>Nesidiocoris tenuis whole genome shotgun sequence.</title>
        <authorList>
            <person name="Shibata T."/>
            <person name="Shimoda M."/>
            <person name="Kobayashi T."/>
            <person name="Uehara T."/>
        </authorList>
    </citation>
    <scope>NUCLEOTIDE SEQUENCE [LARGE SCALE GENOMIC DNA]</scope>
    <source>
        <strain evidence="11 12">Japan</strain>
    </source>
</reference>
<comment type="subcellular location">
    <subcellularLocation>
        <location evidence="1">Nucleus inner membrane</location>
        <topology evidence="1">Multi-pass membrane protein</topology>
        <orientation evidence="1">Nucleoplasmic side</orientation>
    </subcellularLocation>
</comment>
<feature type="chain" id="PRO_5046766936" evidence="10">
    <location>
        <begin position="17"/>
        <end position="401"/>
    </location>
</feature>
<feature type="transmembrane region" description="Helical" evidence="9">
    <location>
        <begin position="263"/>
        <end position="285"/>
    </location>
</feature>
<organism evidence="11 12">
    <name type="scientific">Nesidiocoris tenuis</name>
    <dbReference type="NCBI Taxonomy" id="355587"/>
    <lineage>
        <taxon>Eukaryota</taxon>
        <taxon>Metazoa</taxon>
        <taxon>Ecdysozoa</taxon>
        <taxon>Arthropoda</taxon>
        <taxon>Hexapoda</taxon>
        <taxon>Insecta</taxon>
        <taxon>Pterygota</taxon>
        <taxon>Neoptera</taxon>
        <taxon>Paraneoptera</taxon>
        <taxon>Hemiptera</taxon>
        <taxon>Heteroptera</taxon>
        <taxon>Panheteroptera</taxon>
        <taxon>Cimicomorpha</taxon>
        <taxon>Miridae</taxon>
        <taxon>Dicyphina</taxon>
        <taxon>Nesidiocoris</taxon>
    </lineage>
</organism>
<comment type="similarity">
    <text evidence="2">Belongs to the NEMP family.</text>
</comment>
<feature type="region of interest" description="Disordered" evidence="8">
    <location>
        <begin position="379"/>
        <end position="401"/>
    </location>
</feature>
<sequence length="401" mass="46408">MWLLAIFVFLLPPAESTKYSVINLVDDTQEPLECCSPFRKDLMIYCYKGEYKHVFQLWSTVQIHLSLPPDQYTYYVAPTKDEVVSKFTNDVSSWAFNMFALKRKSIKINPFNSTCVGIATKHDFTLKLQHIRFDYWRLLLFTVGVLLYFSAPKLSSNSLFYYLTGVSVGVLASVLIVVYLMRRFIPKKPVMFGFLAGGWTVSMYMAHLVWDNIRTLLVDHKVYVLYYVLATGTISFYVCYRLGPVSDPRSMDLIKWTLQIASLVMIYCSTELQSADFALVILVLVSDYTPFRKITKPFHWLAKKFRSPPPHRFLTEEEYYLQGVEETKKSLEELRQFCNSPECKQWSTILKLKDPVRFAEFVNGSSHLRDEEVLAFETDGRSNSSRELITDDSDSSGSQQD</sequence>
<dbReference type="EMBL" id="AP028914">
    <property type="protein sequence ID" value="BES95170.1"/>
    <property type="molecule type" value="Genomic_DNA"/>
</dbReference>
<dbReference type="PANTHER" id="PTHR13598:SF1">
    <property type="entry name" value="AT07567P-RELATED"/>
    <property type="match status" value="1"/>
</dbReference>
<keyword evidence="5 9" id="KW-1133">Transmembrane helix</keyword>
<keyword evidence="7" id="KW-0539">Nucleus</keyword>
<keyword evidence="3 9" id="KW-0812">Transmembrane</keyword>
<gene>
    <name evidence="11" type="ORF">NTJ_07979</name>
</gene>
<evidence type="ECO:0000256" key="8">
    <source>
        <dbReference type="SAM" id="MobiDB-lite"/>
    </source>
</evidence>
<feature type="transmembrane region" description="Helical" evidence="9">
    <location>
        <begin position="159"/>
        <end position="180"/>
    </location>
</feature>
<evidence type="ECO:0000313" key="12">
    <source>
        <dbReference type="Proteomes" id="UP001307889"/>
    </source>
</evidence>
<evidence type="ECO:0000256" key="9">
    <source>
        <dbReference type="SAM" id="Phobius"/>
    </source>
</evidence>
<dbReference type="PANTHER" id="PTHR13598">
    <property type="entry name" value="AT07567P-RELATED"/>
    <property type="match status" value="1"/>
</dbReference>
<keyword evidence="6 9" id="KW-0472">Membrane</keyword>
<evidence type="ECO:0000256" key="3">
    <source>
        <dbReference type="ARBA" id="ARBA00022692"/>
    </source>
</evidence>
<protein>
    <submittedName>
        <fullName evidence="11">Uncharacterized conserved protein (DUF2215)</fullName>
    </submittedName>
</protein>
<feature type="transmembrane region" description="Helical" evidence="9">
    <location>
        <begin position="222"/>
        <end position="243"/>
    </location>
</feature>
<evidence type="ECO:0000256" key="7">
    <source>
        <dbReference type="ARBA" id="ARBA00023242"/>
    </source>
</evidence>
<evidence type="ECO:0000256" key="1">
    <source>
        <dbReference type="ARBA" id="ARBA00004575"/>
    </source>
</evidence>
<dbReference type="InterPro" id="IPR019358">
    <property type="entry name" value="NEMP_fam"/>
</dbReference>
<evidence type="ECO:0000256" key="6">
    <source>
        <dbReference type="ARBA" id="ARBA00023136"/>
    </source>
</evidence>
<evidence type="ECO:0000256" key="4">
    <source>
        <dbReference type="ARBA" id="ARBA00022729"/>
    </source>
</evidence>
<evidence type="ECO:0000256" key="5">
    <source>
        <dbReference type="ARBA" id="ARBA00022989"/>
    </source>
</evidence>
<proteinExistence type="inferred from homology"/>
<name>A0ABN7ASI2_9HEMI</name>